<dbReference type="STRING" id="588602.SAMN04487991_0599"/>
<keyword evidence="1" id="KW-0808">Transferase</keyword>
<evidence type="ECO:0000313" key="6">
    <source>
        <dbReference type="Proteomes" id="UP000199630"/>
    </source>
</evidence>
<dbReference type="EMBL" id="FORH01000001">
    <property type="protein sequence ID" value="SFI68479.1"/>
    <property type="molecule type" value="Genomic_DNA"/>
</dbReference>
<sequence>MTTWFSEKVEKRGSEIEGRGLFCVASIQAGETVVVKGGHVFDRKTRDALAKRLGPAEIQIDDHLFIGPVTQEEREASMMCLNHSCDPNVQIVGQITFRAMREIDPGEELTFDYATGDDDDWEMECACGASCCRGRVTGRDWKLPELQRRYAGKFSDYLQRRLTTQSA</sequence>
<reference evidence="6" key="1">
    <citation type="submission" date="2016-10" db="EMBL/GenBank/DDBJ databases">
        <authorList>
            <person name="Varghese N."/>
            <person name="Submissions S."/>
        </authorList>
    </citation>
    <scope>NUCLEOTIDE SEQUENCE [LARGE SCALE GENOMIC DNA]</scope>
    <source>
        <strain evidence="6">DSM 26471</strain>
    </source>
</reference>
<dbReference type="InterPro" id="IPR003616">
    <property type="entry name" value="Post-SET_dom"/>
</dbReference>
<dbReference type="SUPFAM" id="SSF82199">
    <property type="entry name" value="SET domain"/>
    <property type="match status" value="1"/>
</dbReference>
<name>A0A1I3K7N4_9RHOB</name>
<keyword evidence="6" id="KW-1185">Reference proteome</keyword>
<organism evidence="5 6">
    <name type="scientific">Celeribacter neptunius</name>
    <dbReference type="NCBI Taxonomy" id="588602"/>
    <lineage>
        <taxon>Bacteria</taxon>
        <taxon>Pseudomonadati</taxon>
        <taxon>Pseudomonadota</taxon>
        <taxon>Alphaproteobacteria</taxon>
        <taxon>Rhodobacterales</taxon>
        <taxon>Roseobacteraceae</taxon>
        <taxon>Celeribacter</taxon>
    </lineage>
</organism>
<dbReference type="PROSITE" id="PS50868">
    <property type="entry name" value="POST_SET"/>
    <property type="match status" value="1"/>
</dbReference>
<dbReference type="RefSeq" id="WP_090057015.1">
    <property type="nucleotide sequence ID" value="NZ_FORH01000001.1"/>
</dbReference>
<evidence type="ECO:0000259" key="4">
    <source>
        <dbReference type="PROSITE" id="PS50868"/>
    </source>
</evidence>
<evidence type="ECO:0008006" key="7">
    <source>
        <dbReference type="Google" id="ProtNLM"/>
    </source>
</evidence>
<dbReference type="PANTHER" id="PTHR12350:SF19">
    <property type="entry name" value="SET DOMAIN-CONTAINING PROTEIN"/>
    <property type="match status" value="1"/>
</dbReference>
<dbReference type="SMART" id="SM00317">
    <property type="entry name" value="SET"/>
    <property type="match status" value="1"/>
</dbReference>
<dbReference type="Proteomes" id="UP000199630">
    <property type="component" value="Unassembled WGS sequence"/>
</dbReference>
<dbReference type="AlphaFoldDB" id="A0A1I3K7N4"/>
<protein>
    <recommendedName>
        <fullName evidence="7">SET domain-containing protein</fullName>
    </recommendedName>
</protein>
<gene>
    <name evidence="5" type="ORF">SAMN04487991_0599</name>
</gene>
<dbReference type="PROSITE" id="PS50280">
    <property type="entry name" value="SET"/>
    <property type="match status" value="1"/>
</dbReference>
<dbReference type="GO" id="GO:0016740">
    <property type="term" value="F:transferase activity"/>
    <property type="evidence" value="ECO:0007669"/>
    <property type="project" value="UniProtKB-KW"/>
</dbReference>
<feature type="domain" description="Post-SET" evidence="4">
    <location>
        <begin position="121"/>
        <end position="137"/>
    </location>
</feature>
<evidence type="ECO:0000259" key="3">
    <source>
        <dbReference type="PROSITE" id="PS50280"/>
    </source>
</evidence>
<dbReference type="InterPro" id="IPR046341">
    <property type="entry name" value="SET_dom_sf"/>
</dbReference>
<dbReference type="OrthoDB" id="9804945at2"/>
<evidence type="ECO:0000256" key="2">
    <source>
        <dbReference type="ARBA" id="ARBA00022691"/>
    </source>
</evidence>
<proteinExistence type="predicted"/>
<accession>A0A1I3K7N4</accession>
<dbReference type="Gene3D" id="2.170.270.10">
    <property type="entry name" value="SET domain"/>
    <property type="match status" value="1"/>
</dbReference>
<feature type="domain" description="SET" evidence="3">
    <location>
        <begin position="7"/>
        <end position="114"/>
    </location>
</feature>
<evidence type="ECO:0000256" key="1">
    <source>
        <dbReference type="ARBA" id="ARBA00022679"/>
    </source>
</evidence>
<dbReference type="PANTHER" id="PTHR12350">
    <property type="entry name" value="HISTONE-LYSINE N-METHYLTRANSFERASE-RELATED"/>
    <property type="match status" value="1"/>
</dbReference>
<dbReference type="Pfam" id="PF00856">
    <property type="entry name" value="SET"/>
    <property type="match status" value="1"/>
</dbReference>
<evidence type="ECO:0000313" key="5">
    <source>
        <dbReference type="EMBL" id="SFI68479.1"/>
    </source>
</evidence>
<dbReference type="InterPro" id="IPR053201">
    <property type="entry name" value="Flavunoidine_N-MTase"/>
</dbReference>
<keyword evidence="2" id="KW-0949">S-adenosyl-L-methionine</keyword>
<dbReference type="InterPro" id="IPR001214">
    <property type="entry name" value="SET_dom"/>
</dbReference>